<gene>
    <name evidence="4" type="ORF">GCM10007872_26610</name>
</gene>
<comment type="caution">
    <text evidence="4">The sequence shown here is derived from an EMBL/GenBank/DDBJ whole genome shotgun (WGS) entry which is preliminary data.</text>
</comment>
<keyword evidence="2" id="KW-0012">Acyltransferase</keyword>
<dbReference type="PANTHER" id="PTHR43877">
    <property type="entry name" value="AMINOALKYLPHOSPHONATE N-ACETYLTRANSFERASE-RELATED-RELATED"/>
    <property type="match status" value="1"/>
</dbReference>
<dbReference type="EMBL" id="BSNZ01000024">
    <property type="protein sequence ID" value="GLQ85751.1"/>
    <property type="molecule type" value="Genomic_DNA"/>
</dbReference>
<dbReference type="PROSITE" id="PS51186">
    <property type="entry name" value="GNAT"/>
    <property type="match status" value="1"/>
</dbReference>
<keyword evidence="1" id="KW-0808">Transferase</keyword>
<name>A0AA37SJB1_9PROT</name>
<dbReference type="Proteomes" id="UP001156708">
    <property type="component" value="Unassembled WGS sequence"/>
</dbReference>
<dbReference type="CDD" id="cd04301">
    <property type="entry name" value="NAT_SF"/>
    <property type="match status" value="1"/>
</dbReference>
<dbReference type="Pfam" id="PF00583">
    <property type="entry name" value="Acetyltransf_1"/>
    <property type="match status" value="1"/>
</dbReference>
<reference evidence="5" key="1">
    <citation type="journal article" date="2019" name="Int. J. Syst. Evol. Microbiol.">
        <title>The Global Catalogue of Microorganisms (GCM) 10K type strain sequencing project: providing services to taxonomists for standard genome sequencing and annotation.</title>
        <authorList>
            <consortium name="The Broad Institute Genomics Platform"/>
            <consortium name="The Broad Institute Genome Sequencing Center for Infectious Disease"/>
            <person name="Wu L."/>
            <person name="Ma J."/>
        </authorList>
    </citation>
    <scope>NUCLEOTIDE SEQUENCE [LARGE SCALE GENOMIC DNA]</scope>
    <source>
        <strain evidence="5">NBRC 12467</strain>
    </source>
</reference>
<feature type="domain" description="N-acetyltransferase" evidence="3">
    <location>
        <begin position="9"/>
        <end position="183"/>
    </location>
</feature>
<dbReference type="PANTHER" id="PTHR43877:SF1">
    <property type="entry name" value="ACETYLTRANSFERASE"/>
    <property type="match status" value="1"/>
</dbReference>
<dbReference type="InterPro" id="IPR016181">
    <property type="entry name" value="Acyl_CoA_acyltransferase"/>
</dbReference>
<keyword evidence="5" id="KW-1185">Reference proteome</keyword>
<dbReference type="RefSeq" id="WP_141354656.1">
    <property type="nucleotide sequence ID" value="NZ_BARA01000073.1"/>
</dbReference>
<evidence type="ECO:0000259" key="3">
    <source>
        <dbReference type="PROSITE" id="PS51186"/>
    </source>
</evidence>
<evidence type="ECO:0000313" key="4">
    <source>
        <dbReference type="EMBL" id="GLQ85751.1"/>
    </source>
</evidence>
<dbReference type="InterPro" id="IPR000182">
    <property type="entry name" value="GNAT_dom"/>
</dbReference>
<sequence>MTTYASGKIQTRWATLDDLPALKTLINRSIDALQVGFLSPEQIIASHAVMGLDTQLVEDGSYLVAEYDGVLAGCGGWSKRATLYGGDHSRDLRDPLLLDPERDPARIRAMYTDPDFTRKGIGRLLLQQCEQAAADNGFKTAELMATLSGEPLYIASGYHPLERVEAIGNGANVPLIRMQKILQP</sequence>
<organism evidence="4 5">
    <name type="scientific">Gluconobacter sphaericus NBRC 12467</name>
    <dbReference type="NCBI Taxonomy" id="1307951"/>
    <lineage>
        <taxon>Bacteria</taxon>
        <taxon>Pseudomonadati</taxon>
        <taxon>Pseudomonadota</taxon>
        <taxon>Alphaproteobacteria</taxon>
        <taxon>Acetobacterales</taxon>
        <taxon>Acetobacteraceae</taxon>
        <taxon>Gluconobacter</taxon>
    </lineage>
</organism>
<evidence type="ECO:0000256" key="2">
    <source>
        <dbReference type="ARBA" id="ARBA00023315"/>
    </source>
</evidence>
<evidence type="ECO:0000256" key="1">
    <source>
        <dbReference type="ARBA" id="ARBA00022679"/>
    </source>
</evidence>
<dbReference type="InterPro" id="IPR050832">
    <property type="entry name" value="Bact_Acetyltransf"/>
</dbReference>
<accession>A0AA37SJB1</accession>
<evidence type="ECO:0000313" key="5">
    <source>
        <dbReference type="Proteomes" id="UP001156708"/>
    </source>
</evidence>
<dbReference type="GO" id="GO:0016747">
    <property type="term" value="F:acyltransferase activity, transferring groups other than amino-acyl groups"/>
    <property type="evidence" value="ECO:0007669"/>
    <property type="project" value="InterPro"/>
</dbReference>
<proteinExistence type="predicted"/>
<dbReference type="SUPFAM" id="SSF55729">
    <property type="entry name" value="Acyl-CoA N-acyltransferases (Nat)"/>
    <property type="match status" value="1"/>
</dbReference>
<dbReference type="Gene3D" id="3.40.630.30">
    <property type="match status" value="1"/>
</dbReference>
<protein>
    <submittedName>
        <fullName evidence="4">Acetyltransferase</fullName>
    </submittedName>
</protein>
<dbReference type="AlphaFoldDB" id="A0AA37SJB1"/>